<dbReference type="Pfam" id="PF00264">
    <property type="entry name" value="Tyrosinase"/>
    <property type="match status" value="1"/>
</dbReference>
<feature type="domain" description="Tyrosinase copper-binding" evidence="4">
    <location>
        <begin position="165"/>
        <end position="182"/>
    </location>
</feature>
<name>A0A0P0BZ27_9BACT</name>
<evidence type="ECO:0000259" key="4">
    <source>
        <dbReference type="PROSITE" id="PS00497"/>
    </source>
</evidence>
<evidence type="ECO:0000313" key="6">
    <source>
        <dbReference type="EMBL" id="ALI97726.1"/>
    </source>
</evidence>
<dbReference type="InterPro" id="IPR008922">
    <property type="entry name" value="Di-copper_centre_dom_sf"/>
</dbReference>
<keyword evidence="3" id="KW-0186">Copper</keyword>
<protein>
    <recommendedName>
        <fullName evidence="4 5">Tyrosinase copper-binding domain-containing protein</fullName>
    </recommendedName>
</protein>
<evidence type="ECO:0000256" key="2">
    <source>
        <dbReference type="ARBA" id="ARBA00022723"/>
    </source>
</evidence>
<dbReference type="GO" id="GO:0016491">
    <property type="term" value="F:oxidoreductase activity"/>
    <property type="evidence" value="ECO:0007669"/>
    <property type="project" value="InterPro"/>
</dbReference>
<dbReference type="PANTHER" id="PTHR11474:SF126">
    <property type="entry name" value="TYROSINASE-LIKE PROTEIN TYR-1-RELATED"/>
    <property type="match status" value="1"/>
</dbReference>
<dbReference type="STRING" id="512763.DC20_00365"/>
<evidence type="ECO:0000313" key="7">
    <source>
        <dbReference type="Proteomes" id="UP000061382"/>
    </source>
</evidence>
<dbReference type="PROSITE" id="PS00498">
    <property type="entry name" value="TYROSINASE_2"/>
    <property type="match status" value="1"/>
</dbReference>
<dbReference type="PATRIC" id="fig|512763.3.peg.78"/>
<evidence type="ECO:0000256" key="1">
    <source>
        <dbReference type="ARBA" id="ARBA00009928"/>
    </source>
</evidence>
<dbReference type="PRINTS" id="PR00092">
    <property type="entry name" value="TYROSINASE"/>
</dbReference>
<comment type="similarity">
    <text evidence="1">Belongs to the tyrosinase family.</text>
</comment>
<dbReference type="InterPro" id="IPR050316">
    <property type="entry name" value="Tyrosinase/Hemocyanin"/>
</dbReference>
<reference evidence="6 7" key="1">
    <citation type="submission" date="2015-08" db="EMBL/GenBank/DDBJ databases">
        <title>Complete genome sequence of Rufibacter tibetensis strain 1351t, a radiation-resistant bacterium from tibet plateau.</title>
        <authorList>
            <person name="Dai J."/>
        </authorList>
    </citation>
    <scope>NUCLEOTIDE SEQUENCE [LARGE SCALE GENOMIC DNA]</scope>
    <source>
        <strain evidence="6 7">1351</strain>
    </source>
</reference>
<proteinExistence type="inferred from homology"/>
<accession>A0A0P0BZ27</accession>
<dbReference type="PROSITE" id="PS00497">
    <property type="entry name" value="TYROSINASE_1"/>
    <property type="match status" value="1"/>
</dbReference>
<evidence type="ECO:0000259" key="5">
    <source>
        <dbReference type="PROSITE" id="PS00498"/>
    </source>
</evidence>
<dbReference type="Gene3D" id="1.10.1280.10">
    <property type="entry name" value="Di-copper center containing domain from catechol oxidase"/>
    <property type="match status" value="1"/>
</dbReference>
<dbReference type="Proteomes" id="UP000061382">
    <property type="component" value="Chromosome"/>
</dbReference>
<dbReference type="EMBL" id="CP012643">
    <property type="protein sequence ID" value="ALI97726.1"/>
    <property type="molecule type" value="Genomic_DNA"/>
</dbReference>
<sequence length="430" mass="48013">MSVQILIGNSVNPDADYITWTPSRCTISSTDGLNKRVVLQNVNAATGGQVVFKQHLTDPVSNSIELETGGSGDPVSFYIAGKFDRNTGIGHASIRDKDCIIAVIDRSSSAQIGSKALMVRVRKDANTLTPSERDRYLAAIVRLTQLGRYVDFQNMHTAQADPEIHRRSSFLVWHRAYLLDFERKLQEIDPSVTLPYWRFDKPAPNVFSGDFVGVPDRTGLIEFSNTNPLINWRPTIFGQGTGRIRRVPFFDTRNEKAAMVQNDEMETISLGSQFRIFRRMEGDPHGGAHLSFDGPVSEIDRAPADPLFFMLHANVDRLWAKWQWVMDGQRFDFSSQDAYPHQGNGNTGTAGEFGIGNFTDDTMWPWNGDFIAPRPTTGPRGTFPDSPIVQVPGLNPDLKSMIDYQGQHNLASNLCFAYDDVPFDHPGQVA</sequence>
<evidence type="ECO:0000256" key="3">
    <source>
        <dbReference type="ARBA" id="ARBA00023008"/>
    </source>
</evidence>
<dbReference type="GO" id="GO:0046872">
    <property type="term" value="F:metal ion binding"/>
    <property type="evidence" value="ECO:0007669"/>
    <property type="project" value="UniProtKB-KW"/>
</dbReference>
<organism evidence="6 7">
    <name type="scientific">Rufibacter tibetensis</name>
    <dbReference type="NCBI Taxonomy" id="512763"/>
    <lineage>
        <taxon>Bacteria</taxon>
        <taxon>Pseudomonadati</taxon>
        <taxon>Bacteroidota</taxon>
        <taxon>Cytophagia</taxon>
        <taxon>Cytophagales</taxon>
        <taxon>Hymenobacteraceae</taxon>
        <taxon>Rufibacter</taxon>
    </lineage>
</organism>
<dbReference type="KEGG" id="rti:DC20_00365"/>
<dbReference type="AlphaFoldDB" id="A0A0P0BZ27"/>
<keyword evidence="2" id="KW-0479">Metal-binding</keyword>
<keyword evidence="7" id="KW-1185">Reference proteome</keyword>
<gene>
    <name evidence="6" type="ORF">DC20_00365</name>
</gene>
<dbReference type="SUPFAM" id="SSF48056">
    <property type="entry name" value="Di-copper centre-containing domain"/>
    <property type="match status" value="1"/>
</dbReference>
<dbReference type="RefSeq" id="WP_062542016.1">
    <property type="nucleotide sequence ID" value="NZ_CP012643.1"/>
</dbReference>
<feature type="domain" description="Tyrosinase copper-binding" evidence="5">
    <location>
        <begin position="305"/>
        <end position="316"/>
    </location>
</feature>
<dbReference type="InterPro" id="IPR002227">
    <property type="entry name" value="Tyrosinase_Cu-bd"/>
</dbReference>
<dbReference type="PANTHER" id="PTHR11474">
    <property type="entry name" value="TYROSINASE FAMILY MEMBER"/>
    <property type="match status" value="1"/>
</dbReference>